<feature type="binding site" evidence="2">
    <location>
        <begin position="223"/>
        <end position="224"/>
    </location>
    <ligand>
        <name>ATP</name>
        <dbReference type="ChEBI" id="CHEBI:30616"/>
    </ligand>
</feature>
<name>A0A1F4V3T5_UNCKA</name>
<dbReference type="Gene3D" id="1.10.3290.10">
    <property type="entry name" value="Fido-like domain"/>
    <property type="match status" value="1"/>
</dbReference>
<gene>
    <name evidence="5" type="ORF">A2982_03950</name>
</gene>
<accession>A0A1F4V3T5</accession>
<dbReference type="EMBL" id="MEVH01000012">
    <property type="protein sequence ID" value="OGC51851.1"/>
    <property type="molecule type" value="Genomic_DNA"/>
</dbReference>
<evidence type="ECO:0000313" key="6">
    <source>
        <dbReference type="Proteomes" id="UP000178771"/>
    </source>
</evidence>
<dbReference type="InterPro" id="IPR036390">
    <property type="entry name" value="WH_DNA-bd_sf"/>
</dbReference>
<dbReference type="STRING" id="1802624.A2982_03950"/>
<dbReference type="GO" id="GO:0005524">
    <property type="term" value="F:ATP binding"/>
    <property type="evidence" value="ECO:0007669"/>
    <property type="project" value="UniProtKB-KW"/>
</dbReference>
<feature type="active site" evidence="1">
    <location>
        <position position="181"/>
    </location>
</feature>
<dbReference type="InterPro" id="IPR036597">
    <property type="entry name" value="Fido-like_dom_sf"/>
</dbReference>
<dbReference type="PROSITE" id="PS51459">
    <property type="entry name" value="FIDO"/>
    <property type="match status" value="1"/>
</dbReference>
<evidence type="ECO:0000256" key="2">
    <source>
        <dbReference type="PIRSR" id="PIRSR640198-2"/>
    </source>
</evidence>
<organism evidence="5 6">
    <name type="scientific">candidate division WWE3 bacterium RIFCSPLOWO2_01_FULL_39_13</name>
    <dbReference type="NCBI Taxonomy" id="1802624"/>
    <lineage>
        <taxon>Bacteria</taxon>
        <taxon>Katanobacteria</taxon>
    </lineage>
</organism>
<feature type="site" description="Important for autoinhibition of adenylyltransferase activity" evidence="3">
    <location>
        <position position="56"/>
    </location>
</feature>
<proteinExistence type="predicted"/>
<feature type="binding site" evidence="2">
    <location>
        <begin position="185"/>
        <end position="192"/>
    </location>
    <ligand>
        <name>ATP</name>
        <dbReference type="ChEBI" id="CHEBI:30616"/>
    </ligand>
</feature>
<feature type="domain" description="Fido" evidence="4">
    <location>
        <begin position="101"/>
        <end position="242"/>
    </location>
</feature>
<dbReference type="PANTHER" id="PTHR13504:SF38">
    <property type="entry name" value="FIDO DOMAIN-CONTAINING PROTEIN"/>
    <property type="match status" value="1"/>
</dbReference>
<comment type="caution">
    <text evidence="5">The sequence shown here is derived from an EMBL/GenBank/DDBJ whole genome shotgun (WGS) entry which is preliminary data.</text>
</comment>
<dbReference type="Gene3D" id="1.10.10.10">
    <property type="entry name" value="Winged helix-like DNA-binding domain superfamily/Winged helix DNA-binding domain"/>
    <property type="match status" value="1"/>
</dbReference>
<dbReference type="Proteomes" id="UP000178771">
    <property type="component" value="Unassembled WGS sequence"/>
</dbReference>
<evidence type="ECO:0000259" key="4">
    <source>
        <dbReference type="PROSITE" id="PS51459"/>
    </source>
</evidence>
<keyword evidence="2" id="KW-0067">ATP-binding</keyword>
<reference evidence="5 6" key="1">
    <citation type="journal article" date="2016" name="Nat. Commun.">
        <title>Thousands of microbial genomes shed light on interconnected biogeochemical processes in an aquifer system.</title>
        <authorList>
            <person name="Anantharaman K."/>
            <person name="Brown C.T."/>
            <person name="Hug L.A."/>
            <person name="Sharon I."/>
            <person name="Castelle C.J."/>
            <person name="Probst A.J."/>
            <person name="Thomas B.C."/>
            <person name="Singh A."/>
            <person name="Wilkins M.J."/>
            <person name="Karaoz U."/>
            <person name="Brodie E.L."/>
            <person name="Williams K.H."/>
            <person name="Hubbard S.S."/>
            <person name="Banfield J.F."/>
        </authorList>
    </citation>
    <scope>NUCLEOTIDE SEQUENCE [LARGE SCALE GENOMIC DNA]</scope>
</reference>
<sequence length="332" mass="38657">MVDDIKYKETQLIKRLIAEIESMKDVFKQFKEFSHIEENIRSESVLKSAVFSARIEGNSLTPDKLRFEGVQRKNEDTARLECFNLMRAYKLITSGRYPKKVTLCYINKLHFVAIDKLSPSPGKFRQEPWAIFSQSGAVVYLAPPHTDVPRLMQDLIKYINKSPFHCVVKSAFAQYVLEKIHPYADGNGRVGRLVSSLILHQGGYSFRGLISFEEDVDANRSSYYEALEPDRDVTIFTEFFLESLVSQIKRLFPKLQAVQSESREDLLMPRRREILEIIIEHPYCSFDFLSRRFQRVNPKTLHHDIKYLQKKNFIEKVGKTRGSLYKSASNRL</sequence>
<evidence type="ECO:0000256" key="1">
    <source>
        <dbReference type="PIRSR" id="PIRSR640198-1"/>
    </source>
</evidence>
<dbReference type="PANTHER" id="PTHR13504">
    <property type="entry name" value="FIDO DOMAIN-CONTAINING PROTEIN DDB_G0283145"/>
    <property type="match status" value="1"/>
</dbReference>
<keyword evidence="2" id="KW-0547">Nucleotide-binding</keyword>
<dbReference type="InterPro" id="IPR003812">
    <property type="entry name" value="Fido"/>
</dbReference>
<dbReference type="SUPFAM" id="SSF140931">
    <property type="entry name" value="Fic-like"/>
    <property type="match status" value="1"/>
</dbReference>
<dbReference type="InterPro" id="IPR040198">
    <property type="entry name" value="Fido_containing"/>
</dbReference>
<evidence type="ECO:0000313" key="5">
    <source>
        <dbReference type="EMBL" id="OGC51851.1"/>
    </source>
</evidence>
<dbReference type="Pfam" id="PF02661">
    <property type="entry name" value="Fic"/>
    <property type="match status" value="1"/>
</dbReference>
<dbReference type="InterPro" id="IPR036388">
    <property type="entry name" value="WH-like_DNA-bd_sf"/>
</dbReference>
<protein>
    <recommendedName>
        <fullName evidence="4">Fido domain-containing protein</fullName>
    </recommendedName>
</protein>
<dbReference type="AlphaFoldDB" id="A0A1F4V3T5"/>
<dbReference type="SUPFAM" id="SSF46785">
    <property type="entry name" value="Winged helix' DNA-binding domain"/>
    <property type="match status" value="1"/>
</dbReference>
<evidence type="ECO:0000256" key="3">
    <source>
        <dbReference type="PIRSR" id="PIRSR640198-3"/>
    </source>
</evidence>